<organism evidence="8">
    <name type="scientific">Diabrotica virgifera virgifera</name>
    <name type="common">western corn rootworm</name>
    <dbReference type="NCBI Taxonomy" id="50390"/>
    <lineage>
        <taxon>Eukaryota</taxon>
        <taxon>Metazoa</taxon>
        <taxon>Ecdysozoa</taxon>
        <taxon>Arthropoda</taxon>
        <taxon>Hexapoda</taxon>
        <taxon>Insecta</taxon>
        <taxon>Pterygota</taxon>
        <taxon>Neoptera</taxon>
        <taxon>Endopterygota</taxon>
        <taxon>Coleoptera</taxon>
        <taxon>Polyphaga</taxon>
        <taxon>Cucujiformia</taxon>
        <taxon>Chrysomeloidea</taxon>
        <taxon>Chrysomelidae</taxon>
        <taxon>Galerucinae</taxon>
        <taxon>Diabroticina</taxon>
        <taxon>Diabroticites</taxon>
        <taxon>Diabrotica</taxon>
    </lineage>
</organism>
<protein>
    <recommendedName>
        <fullName evidence="3">Large ribosomal subunit protein mL62</fullName>
        <ecNumber evidence="1">3.1.1.29</ecNumber>
    </recommendedName>
    <alternativeName>
        <fullName evidence="4">Peptidyl-tRNA hydrolase ICT1, mitochondrial</fullName>
    </alternativeName>
</protein>
<dbReference type="PROSITE" id="PS00745">
    <property type="entry name" value="RF_PROK_I"/>
    <property type="match status" value="1"/>
</dbReference>
<keyword evidence="7" id="KW-1185">Reference proteome</keyword>
<dbReference type="Pfam" id="PF00472">
    <property type="entry name" value="RF-1"/>
    <property type="match status" value="1"/>
</dbReference>
<dbReference type="FunCoup" id="A0A6P7GFU2">
    <property type="interactions" value="1369"/>
</dbReference>
<dbReference type="OrthoDB" id="270639at2759"/>
<dbReference type="PANTHER" id="PTHR11075:SF54">
    <property type="entry name" value="LARGE RIBOSOMAL SUBUNIT PROTEIN ML62"/>
    <property type="match status" value="1"/>
</dbReference>
<evidence type="ECO:0000256" key="2">
    <source>
        <dbReference type="ARBA" id="ARBA00038225"/>
    </source>
</evidence>
<dbReference type="InterPro" id="IPR000352">
    <property type="entry name" value="Pep_chain_release_fac_I"/>
</dbReference>
<dbReference type="GO" id="GO:0016150">
    <property type="term" value="F:translation release factor activity, codon nonspecific"/>
    <property type="evidence" value="ECO:0007669"/>
    <property type="project" value="TreeGrafter"/>
</dbReference>
<sequence>MNIFKRGTIELIQHVKIYNLFQSTQVYRPVTSYKSALSLEHLYPNSTLKITTPQPPSSTNEFTGYIPMEELDITYSRSSGPGGQNVNKVNTKVDIRFHLQSAKWLNEKTKQKIAEKFSTQLTKEGYLIFRSDITRSQQLNLADCLEKIRKAVRGALMVPAEPSVESQERARRRLERAAKERLMVKREKSQVKHYRNDSNIVV</sequence>
<dbReference type="SUPFAM" id="SSF110916">
    <property type="entry name" value="Peptidyl-tRNA hydrolase domain-like"/>
    <property type="match status" value="1"/>
</dbReference>
<dbReference type="Gene3D" id="3.30.160.20">
    <property type="match status" value="1"/>
</dbReference>
<comment type="similarity">
    <text evidence="2">Belongs to the prokaryotic/mitochondrial release factor family. Mitochondrion-specific ribosomal protein mL62 subfamily.</text>
</comment>
<evidence type="ECO:0000313" key="7">
    <source>
        <dbReference type="Proteomes" id="UP001652700"/>
    </source>
</evidence>
<dbReference type="FunFam" id="3.30.160.20:FF:000046">
    <property type="entry name" value="Peptidyl-tRNA hydrolase ICT1"/>
    <property type="match status" value="1"/>
</dbReference>
<dbReference type="GO" id="GO:0070126">
    <property type="term" value="P:mitochondrial translational termination"/>
    <property type="evidence" value="ECO:0007669"/>
    <property type="project" value="TreeGrafter"/>
</dbReference>
<dbReference type="GO" id="GO:0005762">
    <property type="term" value="C:mitochondrial large ribosomal subunit"/>
    <property type="evidence" value="ECO:0007669"/>
    <property type="project" value="TreeGrafter"/>
</dbReference>
<accession>A0A6P7GFU2</accession>
<dbReference type="RefSeq" id="XP_028148536.1">
    <property type="nucleotide sequence ID" value="XM_028292735.1"/>
</dbReference>
<dbReference type="AlphaFoldDB" id="A0A6P7GFU2"/>
<reference evidence="8" key="1">
    <citation type="submission" date="2025-04" db="UniProtKB">
        <authorList>
            <consortium name="RefSeq"/>
        </authorList>
    </citation>
    <scope>IDENTIFICATION</scope>
    <source>
        <tissue evidence="8">Whole insect</tissue>
    </source>
</reference>
<evidence type="ECO:0000259" key="5">
    <source>
        <dbReference type="PROSITE" id="PS00745"/>
    </source>
</evidence>
<keyword evidence="8" id="KW-0378">Hydrolase</keyword>
<dbReference type="KEGG" id="dvv:114341927"/>
<dbReference type="GO" id="GO:0004045">
    <property type="term" value="F:peptidyl-tRNA hydrolase activity"/>
    <property type="evidence" value="ECO:0007669"/>
    <property type="project" value="UniProtKB-EC"/>
</dbReference>
<dbReference type="InterPro" id="IPR052104">
    <property type="entry name" value="Mito_Release_Factor_mL62"/>
</dbReference>
<gene>
    <name evidence="8" type="primary">LOC114341927</name>
</gene>
<proteinExistence type="inferred from homology"/>
<dbReference type="InParanoid" id="A0A6P7GFU2"/>
<dbReference type="RefSeq" id="XP_050513405.1">
    <property type="nucleotide sequence ID" value="XM_050657448.1"/>
</dbReference>
<evidence type="ECO:0000256" key="3">
    <source>
        <dbReference type="ARBA" id="ARBA00039441"/>
    </source>
</evidence>
<name>A0A6P7GFU2_DIAVI</name>
<dbReference type="EC" id="3.1.1.29" evidence="1"/>
<feature type="domain" description="Prokaryotic-type class I peptide chain release factors" evidence="5">
    <location>
        <begin position="77"/>
        <end position="93"/>
    </location>
</feature>
<dbReference type="Proteomes" id="UP001652700">
    <property type="component" value="Unplaced"/>
</dbReference>
<evidence type="ECO:0000256" key="4">
    <source>
        <dbReference type="ARBA" id="ARBA00041531"/>
    </source>
</evidence>
<evidence type="ECO:0000313" key="6">
    <source>
        <dbReference type="EnsemblMetazoa" id="XP_050513405.1"/>
    </source>
</evidence>
<evidence type="ECO:0000313" key="8">
    <source>
        <dbReference type="RefSeq" id="XP_028148536.1"/>
    </source>
</evidence>
<reference evidence="6" key="2">
    <citation type="submission" date="2025-05" db="UniProtKB">
        <authorList>
            <consortium name="EnsemblMetazoa"/>
        </authorList>
    </citation>
    <scope>IDENTIFICATION</scope>
</reference>
<dbReference type="GeneID" id="114341927"/>
<evidence type="ECO:0000256" key="1">
    <source>
        <dbReference type="ARBA" id="ARBA00013260"/>
    </source>
</evidence>
<dbReference type="EnsemblMetazoa" id="XM_050657448.1">
    <property type="protein sequence ID" value="XP_050513405.1"/>
    <property type="gene ID" value="LOC114341927"/>
</dbReference>
<dbReference type="PANTHER" id="PTHR11075">
    <property type="entry name" value="PEPTIDE CHAIN RELEASE FACTOR"/>
    <property type="match status" value="1"/>
</dbReference>